<organism evidence="1">
    <name type="scientific">marine metagenome</name>
    <dbReference type="NCBI Taxonomy" id="408172"/>
    <lineage>
        <taxon>unclassified sequences</taxon>
        <taxon>metagenomes</taxon>
        <taxon>ecological metagenomes</taxon>
    </lineage>
</organism>
<proteinExistence type="predicted"/>
<feature type="non-terminal residue" evidence="1">
    <location>
        <position position="36"/>
    </location>
</feature>
<sequence>MEQIQTQIRGEDLPLDSVCSGVKSFFIAAGFTLNGS</sequence>
<dbReference type="EMBL" id="UINC01194008">
    <property type="protein sequence ID" value="SVE09883.1"/>
    <property type="molecule type" value="Genomic_DNA"/>
</dbReference>
<protein>
    <submittedName>
        <fullName evidence="1">Uncharacterized protein</fullName>
    </submittedName>
</protein>
<gene>
    <name evidence="1" type="ORF">METZ01_LOCUS462737</name>
</gene>
<dbReference type="AlphaFoldDB" id="A0A383AQJ0"/>
<name>A0A383AQJ0_9ZZZZ</name>
<evidence type="ECO:0000313" key="1">
    <source>
        <dbReference type="EMBL" id="SVE09883.1"/>
    </source>
</evidence>
<accession>A0A383AQJ0</accession>
<reference evidence="1" key="1">
    <citation type="submission" date="2018-05" db="EMBL/GenBank/DDBJ databases">
        <authorList>
            <person name="Lanie J.A."/>
            <person name="Ng W.-L."/>
            <person name="Kazmierczak K.M."/>
            <person name="Andrzejewski T.M."/>
            <person name="Davidsen T.M."/>
            <person name="Wayne K.J."/>
            <person name="Tettelin H."/>
            <person name="Glass J.I."/>
            <person name="Rusch D."/>
            <person name="Podicherti R."/>
            <person name="Tsui H.-C.T."/>
            <person name="Winkler M.E."/>
        </authorList>
    </citation>
    <scope>NUCLEOTIDE SEQUENCE</scope>
</reference>